<feature type="domain" description="DUF4983" evidence="2">
    <location>
        <begin position="480"/>
        <end position="571"/>
    </location>
</feature>
<dbReference type="Gene3D" id="3.40.720.10">
    <property type="entry name" value="Alkaline Phosphatase, subunit A"/>
    <property type="match status" value="1"/>
</dbReference>
<dbReference type="SUPFAM" id="SSF53649">
    <property type="entry name" value="Alkaline phosphatase-like"/>
    <property type="match status" value="1"/>
</dbReference>
<evidence type="ECO:0000259" key="2">
    <source>
        <dbReference type="Pfam" id="PF16356"/>
    </source>
</evidence>
<dbReference type="Proteomes" id="UP001580928">
    <property type="component" value="Unassembled WGS sequence"/>
</dbReference>
<dbReference type="EMBL" id="JBBVGT010000003">
    <property type="protein sequence ID" value="MFB5946837.1"/>
    <property type="molecule type" value="Genomic_DNA"/>
</dbReference>
<dbReference type="SUPFAM" id="SSF49899">
    <property type="entry name" value="Concanavalin A-like lectins/glucanases"/>
    <property type="match status" value="1"/>
</dbReference>
<dbReference type="Pfam" id="PF16356">
    <property type="entry name" value="DUF4983"/>
    <property type="match status" value="1"/>
</dbReference>
<accession>A0ABV5CKC9</accession>
<evidence type="ECO:0000256" key="1">
    <source>
        <dbReference type="SAM" id="SignalP"/>
    </source>
</evidence>
<dbReference type="InterPro" id="IPR002591">
    <property type="entry name" value="Phosphodiest/P_Trfase"/>
</dbReference>
<dbReference type="RefSeq" id="WP_375558366.1">
    <property type="nucleotide sequence ID" value="NZ_JBBVGT010000003.1"/>
</dbReference>
<evidence type="ECO:0000313" key="4">
    <source>
        <dbReference type="Proteomes" id="UP001580928"/>
    </source>
</evidence>
<name>A0ABV5CKC9_9SPHI</name>
<dbReference type="PROSITE" id="PS51257">
    <property type="entry name" value="PROKAR_LIPOPROTEIN"/>
    <property type="match status" value="1"/>
</dbReference>
<dbReference type="Gene3D" id="2.60.120.200">
    <property type="match status" value="1"/>
</dbReference>
<feature type="chain" id="PRO_5045925834" evidence="1">
    <location>
        <begin position="26"/>
        <end position="573"/>
    </location>
</feature>
<dbReference type="InterPro" id="IPR013320">
    <property type="entry name" value="ConA-like_dom_sf"/>
</dbReference>
<gene>
    <name evidence="3" type="ORF">WKR92_13465</name>
</gene>
<keyword evidence="1" id="KW-0732">Signal</keyword>
<proteinExistence type="predicted"/>
<evidence type="ECO:0000313" key="3">
    <source>
        <dbReference type="EMBL" id="MFB5946837.1"/>
    </source>
</evidence>
<sequence length="573" mass="63549">MMMNAKKYRLIGRGAVMLLAVFLTACQQEFEKVIPDRDYGQDTVDVTFGAPKVLYIIVDGARGESVRTAGATNIDALLPSSIYSFVSISDPEVQQTGTNWADMLTGVQKDKHGIVGNDFDDSNLDAFPLITERIKAANEESGTELFTSSALFQSNFSAGVDVSEVLSNDAAVKDAAVASLSSDDATLITAHFTGVDKVGAQFGYDNSVPEYKEAILTFDGYVGELLAALESRESYDEENWLVVIASSEGGYFEIPEDENDNTVFSNPDVNTFVIFYADKYQTRFIGKPFLGSKFQGDFVRFQGQKYAEVTAGDNSIYNLGDEAFTIELKVKKNPGPDNNYKFYYPAVLGKRPEWSSGWASNGWVVFLEDNFWMFNARGTGDGNQVRGGTLADATWNSLTVVGVIRDNERFVRTYTNGVFNNETNVQGWGNFDNDAILRMGYINGSGHGEPDVYISDVRIWKAALPDDVIEQYSCNIGVDEDHPYYDALAGYWPVIGSGDDGIIRDEGPLGSHMTLRGDDFDWDRLSEYICAPSAENLGELVPRNVDIPAQIYSWLRISRQESWQLDGRVWLDR</sequence>
<reference evidence="3 4" key="1">
    <citation type="submission" date="2024-04" db="EMBL/GenBank/DDBJ databases">
        <title>Albibacterium profundi sp. nov., isolated from sediment of the Challenger Deep of Mariana Trench.</title>
        <authorList>
            <person name="Wang Y."/>
        </authorList>
    </citation>
    <scope>NUCLEOTIDE SEQUENCE [LARGE SCALE GENOMIC DNA]</scope>
    <source>
        <strain evidence="3 4">RHL897</strain>
    </source>
</reference>
<dbReference type="InterPro" id="IPR032309">
    <property type="entry name" value="DUF4983"/>
</dbReference>
<feature type="signal peptide" evidence="1">
    <location>
        <begin position="1"/>
        <end position="25"/>
    </location>
</feature>
<dbReference type="InterPro" id="IPR017850">
    <property type="entry name" value="Alkaline_phosphatase_core_sf"/>
</dbReference>
<dbReference type="Pfam" id="PF01663">
    <property type="entry name" value="Phosphodiest"/>
    <property type="match status" value="2"/>
</dbReference>
<comment type="caution">
    <text evidence="3">The sequence shown here is derived from an EMBL/GenBank/DDBJ whole genome shotgun (WGS) entry which is preliminary data.</text>
</comment>
<organism evidence="3 4">
    <name type="scientific">Albibacterium profundi</name>
    <dbReference type="NCBI Taxonomy" id="3134906"/>
    <lineage>
        <taxon>Bacteria</taxon>
        <taxon>Pseudomonadati</taxon>
        <taxon>Bacteroidota</taxon>
        <taxon>Sphingobacteriia</taxon>
        <taxon>Sphingobacteriales</taxon>
        <taxon>Sphingobacteriaceae</taxon>
        <taxon>Albibacterium</taxon>
    </lineage>
</organism>
<keyword evidence="4" id="KW-1185">Reference proteome</keyword>
<protein>
    <submittedName>
        <fullName evidence="3">Alkaline phosphatase family protein</fullName>
    </submittedName>
</protein>